<dbReference type="CDD" id="cd01949">
    <property type="entry name" value="GGDEF"/>
    <property type="match status" value="1"/>
</dbReference>
<evidence type="ECO:0000256" key="1">
    <source>
        <dbReference type="ARBA" id="ARBA00001946"/>
    </source>
</evidence>
<dbReference type="SUPFAM" id="SSF55781">
    <property type="entry name" value="GAF domain-like"/>
    <property type="match status" value="1"/>
</dbReference>
<dbReference type="InterPro" id="IPR029787">
    <property type="entry name" value="Nucleotide_cyclase"/>
</dbReference>
<dbReference type="SMART" id="SM00065">
    <property type="entry name" value="GAF"/>
    <property type="match status" value="1"/>
</dbReference>
<gene>
    <name evidence="5" type="ORF">FLL46_06905</name>
</gene>
<dbReference type="PROSITE" id="PS50887">
    <property type="entry name" value="GGDEF"/>
    <property type="match status" value="1"/>
</dbReference>
<sequence>MKLAGFTVKQVIYAQGNTVIARAVEGPLSSEPDSTDDTTQSAIIKYQNTDYPSAHLNARRKHEFEILQSISSDWIIQAGGIKHHDNNLILVLEDFSSVTLAKFMQSKKLSFGERLQIACQLVSALKDVHEHHLIHRDINPKNILIDPDSLTLKLCNFAQATRLSHKQPSLNTNDLWGGFEYISPEQTGRTNLELDHRSDYYSLGITFYELFSGSLPFISNDPMTLLHGHIAHTPEPLAEIADIPESLSAIVSKLLAKSPEDRYQSSFGLQADLNRCWEEWRTEGTITGFPLASSDIPQQFCISQKLYGRDSELTTLLTSFEQSSRGYAELVLVKGYSGVGKSVLVNQLQKPVIAKRGFFITGKCDQYSRAQPYSALVQAIHPLIQQLLGETEERLAYWKERLSSELGDNAAVITELLPNVASIIGTPPALPTLPTAEAEARFHLACTQFINSLSSREHPLVIFLDDLQWADIPTLTLLEKQLSNFRESFLLIVAAYRSNEVDASHPLSQSLRDIEKTGVVKQLHLEPLKIADVERLLCESFHCSVDKTKTLAELCIEKTEGNPFFLNQFLSSLYDSGDISYNHQEGQWSWRIEKIRQQRITDNVVDLMVNKLRRLDREAQSLLSLAAHLGTQFSMRQLSSVSECDVTVTAAALWPILKSGFILPLDENFEFANDVTRLNQSRYRFLHDRVQQAAYLLTSDDTTKQLQLRIGRHLLTNSSANEREENLFTLLQALNSANSLITDPQEQAQLLALNLRAGIKVKKAVAYQAASTYLNNAKNLLPESAWQTQPEQTLSIYKELAEAEYLSGHFDAADAIYTEAAEMTPTKAARITLILVQAEQYQTQGRFNEAIKVLLAGLNYMEQQFPENELEAEKQLNTIFSTTQERLSPFTVEQLLNAEKMSDPESLLCMQLYNALAVALYLVGHFKSYAVNACRMVQLTLKHGQCELSSIAYLTYATAMAAMGEQHKRCYQMGKLAKTLSDQWENKYYRATTYQYFSSTYLHWCEPIENSYRSLAQVIKWGHEGINLVYAGYSVLFSVRNKLIKGCALAELETEITQGLAFLRKTHQTPNENYLVLSSYQALLALQGKTLSSNSLDTDTFNACDYFNGDFSTPSMDLAFYTSAMIRHAYLVDDVKLQQQFVQNLPMVSAFLPDSPSVTESTFYAALSLINISELNMDRLNQDQINQDQLNQDNLLTAQQYCDQFEQWAIHSPNNYQHKYWLIKAELACVKNDNELAMHAYSQAIDTARQAGFIQCEALTCERYAKYWMKQKQQRLAEVFVKEAYYLYSHWGANVKCALIEAQWPTLQFNRENTLLGVRGGVLPSTQNGIPADANSLDLHSLLKANQLLSQEINIGSLLKKMMEILLENAGAQQGGIVINDEDTLTLEVFGQVDSQKQAIECQLLSKKLDVTFSDAGSFLPNTLIRYVRQTQETLVLNKPVDDQRFLQDSYLQNNKPKSVLCLPIIGQGKLVAIVYLENNLTEKTFTEKHKDTLELIASQAAVSLINARYYRQLEEKVRQRTEELQLLASRDGLTGIANRREFNETLDKEWRRSLRDAHSLSLLMIDIDHFKEFNDHYGHLEGDNCIKAVAKALQTVVNRSSDLVARYGGEEFTILIIGLKKIDTIKVAQNCLNVVRALAIPHAFSKSADHVTISVGICTMPASPKAKADTLISQADVALYEAKHNGRNQFCIADV</sequence>
<dbReference type="InterPro" id="IPR029016">
    <property type="entry name" value="GAF-like_dom_sf"/>
</dbReference>
<dbReference type="Gene3D" id="3.30.70.270">
    <property type="match status" value="1"/>
</dbReference>
<dbReference type="Pfam" id="PF00069">
    <property type="entry name" value="Pkinase"/>
    <property type="match status" value="1"/>
</dbReference>
<evidence type="ECO:0000313" key="6">
    <source>
        <dbReference type="Proteomes" id="UP000315439"/>
    </source>
</evidence>
<comment type="caution">
    <text evidence="5">The sequence shown here is derived from an EMBL/GenBank/DDBJ whole genome shotgun (WGS) entry which is preliminary data.</text>
</comment>
<dbReference type="SUPFAM" id="SSF52540">
    <property type="entry name" value="P-loop containing nucleoside triphosphate hydrolases"/>
    <property type="match status" value="1"/>
</dbReference>
<protein>
    <submittedName>
        <fullName evidence="5">Diguanylate cyclase</fullName>
    </submittedName>
</protein>
<dbReference type="InterPro" id="IPR011009">
    <property type="entry name" value="Kinase-like_dom_sf"/>
</dbReference>
<dbReference type="NCBIfam" id="TIGR00254">
    <property type="entry name" value="GGDEF"/>
    <property type="match status" value="1"/>
</dbReference>
<evidence type="ECO:0000259" key="3">
    <source>
        <dbReference type="PROSITE" id="PS50011"/>
    </source>
</evidence>
<dbReference type="OrthoDB" id="9801841at2"/>
<comment type="subcellular location">
    <subcellularLocation>
        <location evidence="2">Membrane</location>
        <topology evidence="2">Single-pass membrane protein</topology>
    </subcellularLocation>
</comment>
<dbReference type="Pfam" id="PF01590">
    <property type="entry name" value="GAF"/>
    <property type="match status" value="1"/>
</dbReference>
<dbReference type="SUPFAM" id="SSF48452">
    <property type="entry name" value="TPR-like"/>
    <property type="match status" value="1"/>
</dbReference>
<dbReference type="Gene3D" id="3.30.450.40">
    <property type="match status" value="1"/>
</dbReference>
<dbReference type="PROSITE" id="PS50011">
    <property type="entry name" value="PROTEIN_KINASE_DOM"/>
    <property type="match status" value="1"/>
</dbReference>
<dbReference type="InterPro" id="IPR027417">
    <property type="entry name" value="P-loop_NTPase"/>
</dbReference>
<dbReference type="InterPro" id="IPR000719">
    <property type="entry name" value="Prot_kinase_dom"/>
</dbReference>
<dbReference type="Pfam" id="PF13191">
    <property type="entry name" value="AAA_16"/>
    <property type="match status" value="1"/>
</dbReference>
<dbReference type="InterPro" id="IPR011990">
    <property type="entry name" value="TPR-like_helical_dom_sf"/>
</dbReference>
<dbReference type="PANTHER" id="PTHR43642:SF1">
    <property type="entry name" value="HYBRID SIGNAL TRANSDUCTION HISTIDINE KINASE G"/>
    <property type="match status" value="1"/>
</dbReference>
<evidence type="ECO:0000313" key="5">
    <source>
        <dbReference type="EMBL" id="TQV88249.1"/>
    </source>
</evidence>
<reference evidence="5 6" key="1">
    <citation type="submission" date="2019-07" db="EMBL/GenBank/DDBJ databases">
        <title>Draft genome for Aliikangiella sp. M105.</title>
        <authorList>
            <person name="Wang G."/>
        </authorList>
    </citation>
    <scope>NUCLEOTIDE SEQUENCE [LARGE SCALE GENOMIC DNA]</scope>
    <source>
        <strain evidence="5 6">M105</strain>
    </source>
</reference>
<dbReference type="InterPro" id="IPR003018">
    <property type="entry name" value="GAF"/>
</dbReference>
<feature type="domain" description="Protein kinase" evidence="3">
    <location>
        <begin position="1"/>
        <end position="281"/>
    </location>
</feature>
<dbReference type="Gene3D" id="3.40.50.300">
    <property type="entry name" value="P-loop containing nucleotide triphosphate hydrolases"/>
    <property type="match status" value="1"/>
</dbReference>
<dbReference type="FunFam" id="3.30.70.270:FF:000001">
    <property type="entry name" value="Diguanylate cyclase domain protein"/>
    <property type="match status" value="1"/>
</dbReference>
<dbReference type="SUPFAM" id="SSF55073">
    <property type="entry name" value="Nucleotide cyclase"/>
    <property type="match status" value="1"/>
</dbReference>
<dbReference type="InterPro" id="IPR000160">
    <property type="entry name" value="GGDEF_dom"/>
</dbReference>
<dbReference type="RefSeq" id="WP_142892758.1">
    <property type="nucleotide sequence ID" value="NZ_ML660162.1"/>
</dbReference>
<dbReference type="CDD" id="cd14014">
    <property type="entry name" value="STKc_PknB_like"/>
    <property type="match status" value="1"/>
</dbReference>
<evidence type="ECO:0000256" key="2">
    <source>
        <dbReference type="ARBA" id="ARBA00004167"/>
    </source>
</evidence>
<comment type="cofactor">
    <cofactor evidence="1">
        <name>Mg(2+)</name>
        <dbReference type="ChEBI" id="CHEBI:18420"/>
    </cofactor>
</comment>
<dbReference type="GO" id="GO:0004672">
    <property type="term" value="F:protein kinase activity"/>
    <property type="evidence" value="ECO:0007669"/>
    <property type="project" value="InterPro"/>
</dbReference>
<feature type="domain" description="GGDEF" evidence="4">
    <location>
        <begin position="1559"/>
        <end position="1696"/>
    </location>
</feature>
<evidence type="ECO:0000259" key="4">
    <source>
        <dbReference type="PROSITE" id="PS50887"/>
    </source>
</evidence>
<name>A0A545UFJ9_9GAMM</name>
<dbReference type="InterPro" id="IPR043128">
    <property type="entry name" value="Rev_trsase/Diguanyl_cyclase"/>
</dbReference>
<dbReference type="GO" id="GO:0005524">
    <property type="term" value="F:ATP binding"/>
    <property type="evidence" value="ECO:0007669"/>
    <property type="project" value="InterPro"/>
</dbReference>
<dbReference type="PANTHER" id="PTHR43642">
    <property type="entry name" value="HYBRID SIGNAL TRANSDUCTION HISTIDINE KINASE G"/>
    <property type="match status" value="1"/>
</dbReference>
<dbReference type="InterPro" id="IPR041664">
    <property type="entry name" value="AAA_16"/>
</dbReference>
<dbReference type="EMBL" id="VIKS01000004">
    <property type="protein sequence ID" value="TQV88249.1"/>
    <property type="molecule type" value="Genomic_DNA"/>
</dbReference>
<organism evidence="5 6">
    <name type="scientific">Aliikangiella coralliicola</name>
    <dbReference type="NCBI Taxonomy" id="2592383"/>
    <lineage>
        <taxon>Bacteria</taxon>
        <taxon>Pseudomonadati</taxon>
        <taxon>Pseudomonadota</taxon>
        <taxon>Gammaproteobacteria</taxon>
        <taxon>Oceanospirillales</taxon>
        <taxon>Pleioneaceae</taxon>
        <taxon>Aliikangiella</taxon>
    </lineage>
</organism>
<dbReference type="GO" id="GO:0016020">
    <property type="term" value="C:membrane"/>
    <property type="evidence" value="ECO:0007669"/>
    <property type="project" value="UniProtKB-SubCell"/>
</dbReference>
<proteinExistence type="predicted"/>
<keyword evidence="6" id="KW-1185">Reference proteome</keyword>
<dbReference type="InterPro" id="IPR053159">
    <property type="entry name" value="Hybrid_Histidine_Kinase"/>
</dbReference>
<dbReference type="Proteomes" id="UP000315439">
    <property type="component" value="Unassembled WGS sequence"/>
</dbReference>
<dbReference type="SUPFAM" id="SSF56112">
    <property type="entry name" value="Protein kinase-like (PK-like)"/>
    <property type="match status" value="1"/>
</dbReference>
<dbReference type="SMART" id="SM00267">
    <property type="entry name" value="GGDEF"/>
    <property type="match status" value="1"/>
</dbReference>
<dbReference type="Gene3D" id="1.10.510.10">
    <property type="entry name" value="Transferase(Phosphotransferase) domain 1"/>
    <property type="match status" value="1"/>
</dbReference>
<dbReference type="Pfam" id="PF00990">
    <property type="entry name" value="GGDEF"/>
    <property type="match status" value="1"/>
</dbReference>
<accession>A0A545UFJ9</accession>